<dbReference type="EMBL" id="CP016761">
    <property type="protein sequence ID" value="ANX13325.1"/>
    <property type="molecule type" value="Genomic_DNA"/>
</dbReference>
<proteinExistence type="inferred from homology"/>
<dbReference type="Pfam" id="PF14657">
    <property type="entry name" value="Arm-DNA-bind_4"/>
    <property type="match status" value="1"/>
</dbReference>
<dbReference type="Gene3D" id="1.10.150.130">
    <property type="match status" value="1"/>
</dbReference>
<dbReference type="KEGG" id="far:ABE41_015055"/>
<name>A0A1B1Z767_9BACL</name>
<evidence type="ECO:0000259" key="5">
    <source>
        <dbReference type="PROSITE" id="PS51898"/>
    </source>
</evidence>
<dbReference type="PROSITE" id="PS51898">
    <property type="entry name" value="TYR_RECOMBINASE"/>
    <property type="match status" value="1"/>
</dbReference>
<evidence type="ECO:0000256" key="4">
    <source>
        <dbReference type="ARBA" id="ARBA00023172"/>
    </source>
</evidence>
<dbReference type="InterPro" id="IPR004107">
    <property type="entry name" value="Integrase_SAM-like_N"/>
</dbReference>
<reference evidence="6 7" key="1">
    <citation type="submission" date="2016-08" db="EMBL/GenBank/DDBJ databases">
        <title>Complete genome sequence of Fictibacillus arsenicus G25-54, a strain with toxicity to nematodes and a potential arsenic-resistance activity.</title>
        <authorList>
            <person name="Zheng Z."/>
        </authorList>
    </citation>
    <scope>NUCLEOTIDE SEQUENCE [LARGE SCALE GENOMIC DNA]</scope>
    <source>
        <strain evidence="6 7">G25-54</strain>
    </source>
</reference>
<dbReference type="InterPro" id="IPR050090">
    <property type="entry name" value="Tyrosine_recombinase_XerCD"/>
</dbReference>
<dbReference type="Proteomes" id="UP000077412">
    <property type="component" value="Chromosome"/>
</dbReference>
<protein>
    <submittedName>
        <fullName evidence="6">Integrase</fullName>
    </submittedName>
</protein>
<dbReference type="STRING" id="255247.ABE41_015055"/>
<dbReference type="GO" id="GO:0015074">
    <property type="term" value="P:DNA integration"/>
    <property type="evidence" value="ECO:0007669"/>
    <property type="project" value="UniProtKB-KW"/>
</dbReference>
<evidence type="ECO:0000313" key="7">
    <source>
        <dbReference type="Proteomes" id="UP000077412"/>
    </source>
</evidence>
<keyword evidence="3" id="KW-0238">DNA-binding</keyword>
<dbReference type="GO" id="GO:0006310">
    <property type="term" value="P:DNA recombination"/>
    <property type="evidence" value="ECO:0007669"/>
    <property type="project" value="UniProtKB-KW"/>
</dbReference>
<dbReference type="InterPro" id="IPR013762">
    <property type="entry name" value="Integrase-like_cat_sf"/>
</dbReference>
<sequence length="375" mass="43423">MKGSIVKKGSTYMIRFDVGRDSGSGKRIQRAKGGFKTKKEAQEYLVNAINEVNQGTFLQPSKEEFSIFIERWFNTYYKRNVAETTADISWCLIKGHLIPYFNKQVISSISTYQLDCFYNEKLEEGYSAKTIRELHSLLRRAFEQAIKWSLLKFNPAVNATPPKEKIKERHTWSKNDIKKFIDTAKLSEEATIYIIAIFTGMRRGEILGLKWQDIDFDLKKIYVTRSLAFTSEKGLFLKDVKTSKSRRQISLSPYIIDVLKQHQVIQNNFKEKLGEDYLDKGLVFTSINGNFKDPRNLLREFSRLTKKAGLIKISFHDLRHTHATLLLKNGENPKVVSERLGHSRVGITLDLYSHVTDDIQEEAALRLEESFFNNK</sequence>
<accession>A0A1B1Z767</accession>
<keyword evidence="2" id="KW-0229">DNA integration</keyword>
<dbReference type="InterPro" id="IPR010998">
    <property type="entry name" value="Integrase_recombinase_N"/>
</dbReference>
<dbReference type="Gene3D" id="1.10.443.10">
    <property type="entry name" value="Intergrase catalytic core"/>
    <property type="match status" value="1"/>
</dbReference>
<dbReference type="SUPFAM" id="SSF56349">
    <property type="entry name" value="DNA breaking-rejoining enzymes"/>
    <property type="match status" value="1"/>
</dbReference>
<keyword evidence="4" id="KW-0233">DNA recombination</keyword>
<evidence type="ECO:0000256" key="3">
    <source>
        <dbReference type="ARBA" id="ARBA00023125"/>
    </source>
</evidence>
<dbReference type="InterPro" id="IPR002104">
    <property type="entry name" value="Integrase_catalytic"/>
</dbReference>
<dbReference type="InterPro" id="IPR028259">
    <property type="entry name" value="AP2-like_int_N"/>
</dbReference>
<dbReference type="AlphaFoldDB" id="A0A1B1Z767"/>
<feature type="domain" description="Tyr recombinase" evidence="5">
    <location>
        <begin position="167"/>
        <end position="365"/>
    </location>
</feature>
<dbReference type="PANTHER" id="PTHR30349:SF64">
    <property type="entry name" value="PROPHAGE INTEGRASE INTD-RELATED"/>
    <property type="match status" value="1"/>
</dbReference>
<dbReference type="Pfam" id="PF14659">
    <property type="entry name" value="Phage_int_SAM_3"/>
    <property type="match status" value="1"/>
</dbReference>
<dbReference type="CDD" id="cd01189">
    <property type="entry name" value="INT_ICEBs1_C_like"/>
    <property type="match status" value="1"/>
</dbReference>
<organism evidence="6 7">
    <name type="scientific">Fictibacillus arsenicus</name>
    <dbReference type="NCBI Taxonomy" id="255247"/>
    <lineage>
        <taxon>Bacteria</taxon>
        <taxon>Bacillati</taxon>
        <taxon>Bacillota</taxon>
        <taxon>Bacilli</taxon>
        <taxon>Bacillales</taxon>
        <taxon>Fictibacillaceae</taxon>
        <taxon>Fictibacillus</taxon>
    </lineage>
</organism>
<evidence type="ECO:0000256" key="1">
    <source>
        <dbReference type="ARBA" id="ARBA00008857"/>
    </source>
</evidence>
<evidence type="ECO:0000313" key="6">
    <source>
        <dbReference type="EMBL" id="ANX13325.1"/>
    </source>
</evidence>
<evidence type="ECO:0000256" key="2">
    <source>
        <dbReference type="ARBA" id="ARBA00022908"/>
    </source>
</evidence>
<keyword evidence="7" id="KW-1185">Reference proteome</keyword>
<gene>
    <name evidence="6" type="ORF">ABE41_015055</name>
</gene>
<comment type="similarity">
    <text evidence="1">Belongs to the 'phage' integrase family.</text>
</comment>
<dbReference type="PANTHER" id="PTHR30349">
    <property type="entry name" value="PHAGE INTEGRASE-RELATED"/>
    <property type="match status" value="1"/>
</dbReference>
<dbReference type="Pfam" id="PF00589">
    <property type="entry name" value="Phage_integrase"/>
    <property type="match status" value="1"/>
</dbReference>
<dbReference type="GO" id="GO:0003677">
    <property type="term" value="F:DNA binding"/>
    <property type="evidence" value="ECO:0007669"/>
    <property type="project" value="UniProtKB-KW"/>
</dbReference>
<dbReference type="InterPro" id="IPR011010">
    <property type="entry name" value="DNA_brk_join_enz"/>
</dbReference>